<name>A0A4V5N5L8_9PEZI</name>
<dbReference type="InterPro" id="IPR029058">
    <property type="entry name" value="AB_hydrolase_fold"/>
</dbReference>
<accession>A0A4V5N5L8</accession>
<proteinExistence type="predicted"/>
<reference evidence="2 3" key="1">
    <citation type="submission" date="2017-03" db="EMBL/GenBank/DDBJ databases">
        <title>Genomes of endolithic fungi from Antarctica.</title>
        <authorList>
            <person name="Coleine C."/>
            <person name="Masonjones S."/>
            <person name="Stajich J.E."/>
        </authorList>
    </citation>
    <scope>NUCLEOTIDE SEQUENCE [LARGE SCALE GENOMIC DNA]</scope>
    <source>
        <strain evidence="2 3">CCFEE 6315</strain>
    </source>
</reference>
<evidence type="ECO:0000259" key="1">
    <source>
        <dbReference type="Pfam" id="PF12146"/>
    </source>
</evidence>
<dbReference type="Proteomes" id="UP000308549">
    <property type="component" value="Unassembled WGS sequence"/>
</dbReference>
<evidence type="ECO:0000313" key="3">
    <source>
        <dbReference type="Proteomes" id="UP000308549"/>
    </source>
</evidence>
<evidence type="ECO:0000313" key="2">
    <source>
        <dbReference type="EMBL" id="TKA32399.1"/>
    </source>
</evidence>
<feature type="domain" description="Serine aminopeptidase S33" evidence="1">
    <location>
        <begin position="32"/>
        <end position="286"/>
    </location>
</feature>
<dbReference type="Gene3D" id="3.40.50.1820">
    <property type="entry name" value="alpha/beta hydrolase"/>
    <property type="match status" value="1"/>
</dbReference>
<dbReference type="Pfam" id="PF12146">
    <property type="entry name" value="Hydrolase_4"/>
    <property type="match status" value="1"/>
</dbReference>
<dbReference type="OrthoDB" id="10249433at2759"/>
<dbReference type="SUPFAM" id="SSF53474">
    <property type="entry name" value="alpha/beta-Hydrolases"/>
    <property type="match status" value="1"/>
</dbReference>
<keyword evidence="3" id="KW-1185">Reference proteome</keyword>
<comment type="caution">
    <text evidence="2">The sequence shown here is derived from an EMBL/GenBank/DDBJ whole genome shotgun (WGS) entry which is preliminary data.</text>
</comment>
<gene>
    <name evidence="2" type="ORF">B0A50_01505</name>
</gene>
<dbReference type="PANTHER" id="PTHR11614">
    <property type="entry name" value="PHOSPHOLIPASE-RELATED"/>
    <property type="match status" value="1"/>
</dbReference>
<dbReference type="InterPro" id="IPR051044">
    <property type="entry name" value="MAG_DAG_Lipase"/>
</dbReference>
<dbReference type="AlphaFoldDB" id="A0A4V5N5L8"/>
<organism evidence="2 3">
    <name type="scientific">Salinomyces thailandicus</name>
    <dbReference type="NCBI Taxonomy" id="706561"/>
    <lineage>
        <taxon>Eukaryota</taxon>
        <taxon>Fungi</taxon>
        <taxon>Dikarya</taxon>
        <taxon>Ascomycota</taxon>
        <taxon>Pezizomycotina</taxon>
        <taxon>Dothideomycetes</taxon>
        <taxon>Dothideomycetidae</taxon>
        <taxon>Mycosphaerellales</taxon>
        <taxon>Teratosphaeriaceae</taxon>
        <taxon>Salinomyces</taxon>
    </lineage>
</organism>
<protein>
    <recommendedName>
        <fullName evidence="1">Serine aminopeptidase S33 domain-containing protein</fullName>
    </recommendedName>
</protein>
<dbReference type="EMBL" id="NAJL01000005">
    <property type="protein sequence ID" value="TKA32399.1"/>
    <property type="molecule type" value="Genomic_DNA"/>
</dbReference>
<sequence>MASYTAEEGWLRLPDGPNELYTRTVRPAQSTELKARLVFIHGFSDHCNTHDDLFVPLAEKGIICYAFDQRGWGRSVKRTADRGKTGPTAQVMDDITSFLRNQVLNRKEEDALPLFLMGHSMGGQELLTYASTGPKDVLSRIRGFLAEAPWISLHPSTQPLKLTVILGRLAGKLMPHYHMVNKLDPNLLCRDPEVCKGYDEDPLCHDTGTLEGLAGCLDRALALSELKVLVPEGAGEGGKTRLWLGHGTADAICDFLPAKKYFDNLKVADKQMQAYEGWYHKLHTEPGEDKTKFAQDVGTWILDRSGKLGDSDRPRL</sequence>
<dbReference type="InterPro" id="IPR022742">
    <property type="entry name" value="Hydrolase_4"/>
</dbReference>